<protein>
    <submittedName>
        <fullName evidence="4">Uncharacterized protein LOC105158121</fullName>
    </submittedName>
</protein>
<dbReference type="Gramene" id="SIN_1017354.t">
    <property type="protein sequence ID" value="SIN_1017354.t"/>
    <property type="gene ID" value="SIN_1017354"/>
</dbReference>
<keyword evidence="3" id="KW-1185">Reference proteome</keyword>
<feature type="chain" id="PRO_5035465931" evidence="2">
    <location>
        <begin position="42"/>
        <end position="127"/>
    </location>
</feature>
<reference evidence="4" key="1">
    <citation type="submission" date="2025-08" db="UniProtKB">
        <authorList>
            <consortium name="RefSeq"/>
        </authorList>
    </citation>
    <scope>IDENTIFICATION</scope>
</reference>
<dbReference type="OrthoDB" id="994020at2759"/>
<feature type="signal peptide" evidence="2">
    <location>
        <begin position="1"/>
        <end position="41"/>
    </location>
</feature>
<evidence type="ECO:0000313" key="3">
    <source>
        <dbReference type="Proteomes" id="UP000504604"/>
    </source>
</evidence>
<evidence type="ECO:0000256" key="2">
    <source>
        <dbReference type="SAM" id="SignalP"/>
    </source>
</evidence>
<keyword evidence="2" id="KW-0732">Signal</keyword>
<accession>A0A8M8UP39</accession>
<sequence>MKESTEMVLFGSDHRHGFNRQLFVLLLVLVALGTLMSSSHARPVKEVSVVGATDQKGFAVEGESNSLSLKKEAVDCVGKASDELGETSGRSEEMMKSGGDGMGKWKENYMAFSADYRSPKPHPPRNN</sequence>
<organism evidence="3 4">
    <name type="scientific">Sesamum indicum</name>
    <name type="common">Oriental sesame</name>
    <name type="synonym">Sesamum orientale</name>
    <dbReference type="NCBI Taxonomy" id="4182"/>
    <lineage>
        <taxon>Eukaryota</taxon>
        <taxon>Viridiplantae</taxon>
        <taxon>Streptophyta</taxon>
        <taxon>Embryophyta</taxon>
        <taxon>Tracheophyta</taxon>
        <taxon>Spermatophyta</taxon>
        <taxon>Magnoliopsida</taxon>
        <taxon>eudicotyledons</taxon>
        <taxon>Gunneridae</taxon>
        <taxon>Pentapetalae</taxon>
        <taxon>asterids</taxon>
        <taxon>lamiids</taxon>
        <taxon>Lamiales</taxon>
        <taxon>Pedaliaceae</taxon>
        <taxon>Sesamum</taxon>
    </lineage>
</organism>
<name>A0A8M8UP39_SESIN</name>
<dbReference type="RefSeq" id="XP_020548633.1">
    <property type="nucleotide sequence ID" value="XM_020692974.1"/>
</dbReference>
<proteinExistence type="predicted"/>
<dbReference type="Proteomes" id="UP000504604">
    <property type="component" value="Linkage group LG3"/>
</dbReference>
<gene>
    <name evidence="4" type="primary">LOC105158121</name>
</gene>
<dbReference type="GeneID" id="105158121"/>
<evidence type="ECO:0000256" key="1">
    <source>
        <dbReference type="SAM" id="MobiDB-lite"/>
    </source>
</evidence>
<feature type="region of interest" description="Disordered" evidence="1">
    <location>
        <begin position="82"/>
        <end position="102"/>
    </location>
</feature>
<evidence type="ECO:0000313" key="4">
    <source>
        <dbReference type="RefSeq" id="XP_020548633.1"/>
    </source>
</evidence>
<dbReference type="AlphaFoldDB" id="A0A8M8UP39"/>
<dbReference type="KEGG" id="sind:105158121"/>